<sequence length="154" mass="17521">MEIVIIRANVKEDREATMARFLARLNREIANVVELLYYVEVTDIVHDAIKVEKQLTKKSSIRTYANPANNSKWGQGTSKKDFLNRPKEQNNPAKFSKPVGESSKGKKVSNPNHTRDIKCFKCLGRGHITSQCPNRRTMVMNASGEIESKDEKEE</sequence>
<dbReference type="Gene3D" id="4.10.60.10">
    <property type="entry name" value="Zinc finger, CCHC-type"/>
    <property type="match status" value="1"/>
</dbReference>
<dbReference type="InterPro" id="IPR036875">
    <property type="entry name" value="Znf_CCHC_sf"/>
</dbReference>
<dbReference type="PANTHER" id="PTHR35046:SF9">
    <property type="entry name" value="RNA-DIRECTED DNA POLYMERASE"/>
    <property type="match status" value="1"/>
</dbReference>
<evidence type="ECO:0000313" key="5">
    <source>
        <dbReference type="Proteomes" id="UP001358586"/>
    </source>
</evidence>
<accession>A0ABR0R4Q3</accession>
<keyword evidence="1" id="KW-0862">Zinc</keyword>
<feature type="region of interest" description="Disordered" evidence="2">
    <location>
        <begin position="60"/>
        <end position="112"/>
    </location>
</feature>
<feature type="region of interest" description="Disordered" evidence="2">
    <location>
        <begin position="134"/>
        <end position="154"/>
    </location>
</feature>
<feature type="domain" description="CCHC-type" evidence="3">
    <location>
        <begin position="118"/>
        <end position="134"/>
    </location>
</feature>
<dbReference type="InterPro" id="IPR001878">
    <property type="entry name" value="Znf_CCHC"/>
</dbReference>
<proteinExistence type="predicted"/>
<protein>
    <recommendedName>
        <fullName evidence="3">CCHC-type domain-containing protein</fullName>
    </recommendedName>
</protein>
<reference evidence="4 5" key="1">
    <citation type="submission" date="2023-03" db="EMBL/GenBank/DDBJ databases">
        <title>WGS of Gossypium arboreum.</title>
        <authorList>
            <person name="Yu D."/>
        </authorList>
    </citation>
    <scope>NUCLEOTIDE SEQUENCE [LARGE SCALE GENOMIC DNA]</scope>
    <source>
        <tissue evidence="4">Leaf</tissue>
    </source>
</reference>
<dbReference type="SMART" id="SM00343">
    <property type="entry name" value="ZnF_C2HC"/>
    <property type="match status" value="1"/>
</dbReference>
<dbReference type="Proteomes" id="UP001358586">
    <property type="component" value="Chromosome 1"/>
</dbReference>
<dbReference type="PROSITE" id="PS50158">
    <property type="entry name" value="ZF_CCHC"/>
    <property type="match status" value="1"/>
</dbReference>
<feature type="compositionally biased region" description="Basic and acidic residues" evidence="2">
    <location>
        <begin position="78"/>
        <end position="88"/>
    </location>
</feature>
<evidence type="ECO:0000256" key="1">
    <source>
        <dbReference type="PROSITE-ProRule" id="PRU00047"/>
    </source>
</evidence>
<evidence type="ECO:0000313" key="4">
    <source>
        <dbReference type="EMBL" id="KAK5846068.1"/>
    </source>
</evidence>
<organism evidence="4 5">
    <name type="scientific">Gossypium arboreum</name>
    <name type="common">Tree cotton</name>
    <name type="synonym">Gossypium nanking</name>
    <dbReference type="NCBI Taxonomy" id="29729"/>
    <lineage>
        <taxon>Eukaryota</taxon>
        <taxon>Viridiplantae</taxon>
        <taxon>Streptophyta</taxon>
        <taxon>Embryophyta</taxon>
        <taxon>Tracheophyta</taxon>
        <taxon>Spermatophyta</taxon>
        <taxon>Magnoliopsida</taxon>
        <taxon>eudicotyledons</taxon>
        <taxon>Gunneridae</taxon>
        <taxon>Pentapetalae</taxon>
        <taxon>rosids</taxon>
        <taxon>malvids</taxon>
        <taxon>Malvales</taxon>
        <taxon>Malvaceae</taxon>
        <taxon>Malvoideae</taxon>
        <taxon>Gossypium</taxon>
    </lineage>
</organism>
<dbReference type="PANTHER" id="PTHR35046">
    <property type="entry name" value="ZINC KNUCKLE (CCHC-TYPE) FAMILY PROTEIN"/>
    <property type="match status" value="1"/>
</dbReference>
<keyword evidence="5" id="KW-1185">Reference proteome</keyword>
<dbReference type="SUPFAM" id="SSF57756">
    <property type="entry name" value="Retrovirus zinc finger-like domains"/>
    <property type="match status" value="1"/>
</dbReference>
<dbReference type="EMBL" id="JARKNE010000001">
    <property type="protein sequence ID" value="KAK5846068.1"/>
    <property type="molecule type" value="Genomic_DNA"/>
</dbReference>
<evidence type="ECO:0000256" key="2">
    <source>
        <dbReference type="SAM" id="MobiDB-lite"/>
    </source>
</evidence>
<keyword evidence="1" id="KW-0863">Zinc-finger</keyword>
<gene>
    <name evidence="4" type="ORF">PVK06_002336</name>
</gene>
<comment type="caution">
    <text evidence="4">The sequence shown here is derived from an EMBL/GenBank/DDBJ whole genome shotgun (WGS) entry which is preliminary data.</text>
</comment>
<keyword evidence="1" id="KW-0479">Metal-binding</keyword>
<feature type="compositionally biased region" description="Polar residues" evidence="2">
    <location>
        <begin position="60"/>
        <end position="77"/>
    </location>
</feature>
<evidence type="ECO:0000259" key="3">
    <source>
        <dbReference type="PROSITE" id="PS50158"/>
    </source>
</evidence>
<name>A0ABR0R4Q3_GOSAR</name>